<reference evidence="1" key="2">
    <citation type="submission" date="2025-08" db="UniProtKB">
        <authorList>
            <consortium name="RefSeq"/>
        </authorList>
    </citation>
    <scope>IDENTIFICATION</scope>
</reference>
<dbReference type="GeneID" id="84591486"/>
<dbReference type="AlphaFoldDB" id="A0AAJ8BNP0"/>
<dbReference type="VEuPathDB" id="FungiDB:An07g08040"/>
<accession>A0AAJ8BNP0</accession>
<reference evidence="1" key="1">
    <citation type="submission" date="2025-02" db="EMBL/GenBank/DDBJ databases">
        <authorList>
            <consortium name="NCBI Genome Project"/>
        </authorList>
    </citation>
    <scope>NUCLEOTIDE SEQUENCE</scope>
</reference>
<proteinExistence type="predicted"/>
<dbReference type="RefSeq" id="XP_059601032.1">
    <property type="nucleotide sequence ID" value="XM_059748619.1"/>
</dbReference>
<evidence type="ECO:0000313" key="1">
    <source>
        <dbReference type="RefSeq" id="XP_059601032.1"/>
    </source>
</evidence>
<sequence length="115" mass="12889">MPKLDLIRLQGIVTDNRQPLQHHWDHAWFSSPIAVRELLIGTSSLPRCILFAHGPARDVSARSHHLAALLFPALEFPTSYFVSVAEKPGSESVLRQSYGSLHVLRRPSVAALHHR</sequence>
<gene>
    <name evidence="1" type="ORF">An07g08040</name>
</gene>
<name>A0AAJ8BNP0_ASPNG</name>
<dbReference type="KEGG" id="ang:An07g08040"/>
<organism evidence="1">
    <name type="scientific">Aspergillus niger</name>
    <dbReference type="NCBI Taxonomy" id="5061"/>
    <lineage>
        <taxon>Eukaryota</taxon>
        <taxon>Fungi</taxon>
        <taxon>Dikarya</taxon>
        <taxon>Ascomycota</taxon>
        <taxon>Pezizomycotina</taxon>
        <taxon>Eurotiomycetes</taxon>
        <taxon>Eurotiomycetidae</taxon>
        <taxon>Eurotiales</taxon>
        <taxon>Aspergillaceae</taxon>
        <taxon>Aspergillus</taxon>
        <taxon>Aspergillus subgen. Circumdati</taxon>
    </lineage>
</organism>
<protein>
    <submittedName>
        <fullName evidence="1">Uncharacterized protein</fullName>
    </submittedName>
</protein>